<proteinExistence type="predicted"/>
<dbReference type="InterPro" id="IPR029063">
    <property type="entry name" value="SAM-dependent_MTases_sf"/>
</dbReference>
<comment type="caution">
    <text evidence="1">The sequence shown here is derived from an EMBL/GenBank/DDBJ whole genome shotgun (WGS) entry which is preliminary data.</text>
</comment>
<dbReference type="EMBL" id="JARJCW010000173">
    <property type="protein sequence ID" value="KAJ7189564.1"/>
    <property type="molecule type" value="Genomic_DNA"/>
</dbReference>
<keyword evidence="1" id="KW-0808">Transferase</keyword>
<gene>
    <name evidence="1" type="ORF">GGX14DRAFT_484849</name>
</gene>
<reference evidence="1" key="1">
    <citation type="submission" date="2023-03" db="EMBL/GenBank/DDBJ databases">
        <title>Massive genome expansion in bonnet fungi (Mycena s.s.) driven by repeated elements and novel gene families across ecological guilds.</title>
        <authorList>
            <consortium name="Lawrence Berkeley National Laboratory"/>
            <person name="Harder C.B."/>
            <person name="Miyauchi S."/>
            <person name="Viragh M."/>
            <person name="Kuo A."/>
            <person name="Thoen E."/>
            <person name="Andreopoulos B."/>
            <person name="Lu D."/>
            <person name="Skrede I."/>
            <person name="Drula E."/>
            <person name="Henrissat B."/>
            <person name="Morin E."/>
            <person name="Kohler A."/>
            <person name="Barry K."/>
            <person name="LaButti K."/>
            <person name="Morin E."/>
            <person name="Salamov A."/>
            <person name="Lipzen A."/>
            <person name="Mereny Z."/>
            <person name="Hegedus B."/>
            <person name="Baldrian P."/>
            <person name="Stursova M."/>
            <person name="Weitz H."/>
            <person name="Taylor A."/>
            <person name="Grigoriev I.V."/>
            <person name="Nagy L.G."/>
            <person name="Martin F."/>
            <person name="Kauserud H."/>
        </authorList>
    </citation>
    <scope>NUCLEOTIDE SEQUENCE</scope>
    <source>
        <strain evidence="1">9144</strain>
    </source>
</reference>
<keyword evidence="1" id="KW-0489">Methyltransferase</keyword>
<dbReference type="GO" id="GO:0032259">
    <property type="term" value="P:methylation"/>
    <property type="evidence" value="ECO:0007669"/>
    <property type="project" value="UniProtKB-KW"/>
</dbReference>
<protein>
    <submittedName>
        <fullName evidence="1">S-adenosyl-L-methionine-dependent methyltransferase</fullName>
    </submittedName>
</protein>
<dbReference type="InterPro" id="IPR052356">
    <property type="entry name" value="Thiol_S-MT"/>
</dbReference>
<dbReference type="AlphaFoldDB" id="A0AAD6UKF6"/>
<dbReference type="Proteomes" id="UP001219525">
    <property type="component" value="Unassembled WGS sequence"/>
</dbReference>
<organism evidence="1 2">
    <name type="scientific">Mycena pura</name>
    <dbReference type="NCBI Taxonomy" id="153505"/>
    <lineage>
        <taxon>Eukaryota</taxon>
        <taxon>Fungi</taxon>
        <taxon>Dikarya</taxon>
        <taxon>Basidiomycota</taxon>
        <taxon>Agaricomycotina</taxon>
        <taxon>Agaricomycetes</taxon>
        <taxon>Agaricomycetidae</taxon>
        <taxon>Agaricales</taxon>
        <taxon>Marasmiineae</taxon>
        <taxon>Mycenaceae</taxon>
        <taxon>Mycena</taxon>
    </lineage>
</organism>
<accession>A0AAD6UKF6</accession>
<dbReference type="PANTHER" id="PTHR45036">
    <property type="entry name" value="METHYLTRANSFERASE LIKE 7B"/>
    <property type="match status" value="1"/>
</dbReference>
<dbReference type="GO" id="GO:0008168">
    <property type="term" value="F:methyltransferase activity"/>
    <property type="evidence" value="ECO:0007669"/>
    <property type="project" value="UniProtKB-KW"/>
</dbReference>
<name>A0AAD6UKF6_9AGAR</name>
<evidence type="ECO:0000313" key="2">
    <source>
        <dbReference type="Proteomes" id="UP001219525"/>
    </source>
</evidence>
<dbReference type="PANTHER" id="PTHR45036:SF1">
    <property type="entry name" value="METHYLTRANSFERASE LIKE 7A"/>
    <property type="match status" value="1"/>
</dbReference>
<keyword evidence="2" id="KW-1185">Reference proteome</keyword>
<dbReference type="Pfam" id="PF13489">
    <property type="entry name" value="Methyltransf_23"/>
    <property type="match status" value="1"/>
</dbReference>
<dbReference type="SUPFAM" id="SSF53335">
    <property type="entry name" value="S-adenosyl-L-methionine-dependent methyltransferases"/>
    <property type="match status" value="1"/>
</dbReference>
<sequence>MKLAAVLEIPNTMRVALTISIPAILRALLTAPSLLFQPTTLSRIGMDSIWVAFGAGGDENARNDKQKLITPNARGIVLDLGAGHGNTAKYLDPNKVKKYVALEPNTFMHARIRAAANAAGFTEANGTLLILSCGAEDTTSILSSLEAPVETIVSVLTLCTVPAPEGTLRSLVLDVLAPGGALLFLEHMRNHRADIAWWEKMWAPVWRMVFDGCHLDRPTDIWVKGLVDDSGVSIWEEGEMWDPTDWENVEESWFWRQLGRFIKKGHI</sequence>
<evidence type="ECO:0000313" key="1">
    <source>
        <dbReference type="EMBL" id="KAJ7189564.1"/>
    </source>
</evidence>
<dbReference type="Gene3D" id="3.40.50.150">
    <property type="entry name" value="Vaccinia Virus protein VP39"/>
    <property type="match status" value="1"/>
</dbReference>